<dbReference type="GO" id="GO:0005524">
    <property type="term" value="F:ATP binding"/>
    <property type="evidence" value="ECO:0007669"/>
    <property type="project" value="UniProtKB-KW"/>
</dbReference>
<gene>
    <name evidence="16" type="ORF">OIU74_001688</name>
</gene>
<accession>A0A9Q0X2L2</accession>
<keyword evidence="17" id="KW-1185">Reference proteome</keyword>
<dbReference type="GO" id="GO:0030246">
    <property type="term" value="F:carbohydrate binding"/>
    <property type="evidence" value="ECO:0007669"/>
    <property type="project" value="UniProtKB-KW"/>
</dbReference>
<dbReference type="Proteomes" id="UP001151752">
    <property type="component" value="Chromosome 16"/>
</dbReference>
<dbReference type="InterPro" id="IPR001220">
    <property type="entry name" value="Legume_lectin_dom"/>
</dbReference>
<comment type="similarity">
    <text evidence="4">In the C-terminal section; belongs to the protein kinase superfamily. Ser/Thr protein kinase family.</text>
</comment>
<reference evidence="16" key="2">
    <citation type="journal article" date="2023" name="Int. J. Mol. Sci.">
        <title>De Novo Assembly and Annotation of 11 Diverse Shrub Willow (Salix) Genomes Reveals Novel Gene Organization in Sex-Linked Regions.</title>
        <authorList>
            <person name="Hyden B."/>
            <person name="Feng K."/>
            <person name="Yates T.B."/>
            <person name="Jawdy S."/>
            <person name="Cereghino C."/>
            <person name="Smart L.B."/>
            <person name="Muchero W."/>
        </authorList>
    </citation>
    <scope>NUCLEOTIDE SEQUENCE</scope>
    <source>
        <tissue evidence="16">Shoot tip</tissue>
    </source>
</reference>
<sequence length="481" mass="52517">MAALLRALHFVLALLISLRNLALAQDINQFFYNGFKGANLSLDGIASIHPNGLLELTNASKQQIGQAFFPFPFHFNTLSNNSRSLSFSTNFVFAMVPESPMRGGHGIAFTISPSTEFNGATATQYLGLFNSTTIGLSSNHLLAIELDAVRSPEFGDINDNHVGIDVNNLTSIQSAPASYFSEHGGNEILQLISGDPMQVWIDYDEMDKLLNVTLAPVSITKPRKPLLSTSIDLSLVLLDSMYVGFSSSTGSVSSHHYILGWSFNKSGKAQSLGISKLPSLPPGRNSKVREDWEQQYGPQRFLYKDLYKATKGFKDKELLGTGGFWKEITRTGKATTSGDVFAFGTFMLEVACGRRPVESERSPEEVVLVDWVLECWKRGAILGTVDPRLNGNYEVKEVELVLKLGLLCNHRTPEARPSMRQVVQFLDGDSTLPGIPVNGAGIGLVPVSNEASRDHVLTIPVSSDDVSSYCLSDCESILSGR</sequence>
<keyword evidence="11" id="KW-1133">Transmembrane helix</keyword>
<evidence type="ECO:0000256" key="3">
    <source>
        <dbReference type="ARBA" id="ARBA00008536"/>
    </source>
</evidence>
<dbReference type="Pfam" id="PF00139">
    <property type="entry name" value="Lectin_legB"/>
    <property type="match status" value="1"/>
</dbReference>
<protein>
    <recommendedName>
        <fullName evidence="15">Legume lectin domain-containing protein</fullName>
    </recommendedName>
</protein>
<keyword evidence="13" id="KW-0675">Receptor</keyword>
<evidence type="ECO:0000256" key="13">
    <source>
        <dbReference type="ARBA" id="ARBA00023170"/>
    </source>
</evidence>
<evidence type="ECO:0000256" key="9">
    <source>
        <dbReference type="ARBA" id="ARBA00022741"/>
    </source>
</evidence>
<dbReference type="AlphaFoldDB" id="A0A9Q0X2L2"/>
<evidence type="ECO:0000256" key="2">
    <source>
        <dbReference type="ARBA" id="ARBA00007606"/>
    </source>
</evidence>
<name>A0A9Q0X2L2_9ROSI</name>
<keyword evidence="5" id="KW-1003">Cell membrane</keyword>
<dbReference type="SUPFAM" id="SSF56112">
    <property type="entry name" value="Protein kinase-like (PK-like)"/>
    <property type="match status" value="1"/>
</dbReference>
<dbReference type="InterPro" id="IPR050528">
    <property type="entry name" value="L-type_Lectin-RKs"/>
</dbReference>
<evidence type="ECO:0000256" key="5">
    <source>
        <dbReference type="ARBA" id="ARBA00022475"/>
    </source>
</evidence>
<dbReference type="Gene3D" id="1.10.510.10">
    <property type="entry name" value="Transferase(Phosphotransferase) domain 1"/>
    <property type="match status" value="1"/>
</dbReference>
<dbReference type="FunFam" id="2.60.120.200:FF:000096">
    <property type="entry name" value="L-type lectin-domain containing receptor kinase V.9"/>
    <property type="match status" value="1"/>
</dbReference>
<keyword evidence="9" id="KW-0547">Nucleotide-binding</keyword>
<dbReference type="InterPro" id="IPR011009">
    <property type="entry name" value="Kinase-like_dom_sf"/>
</dbReference>
<feature type="chain" id="PRO_5040410482" description="Legume lectin domain-containing protein" evidence="14">
    <location>
        <begin position="25"/>
        <end position="481"/>
    </location>
</feature>
<evidence type="ECO:0000313" key="17">
    <source>
        <dbReference type="Proteomes" id="UP001151752"/>
    </source>
</evidence>
<comment type="subcellular location">
    <subcellularLocation>
        <location evidence="1">Cell membrane</location>
        <topology evidence="1">Single-pass type I membrane protein</topology>
    </subcellularLocation>
</comment>
<comment type="similarity">
    <text evidence="2">Belongs to the leguminous lectin family.</text>
</comment>
<keyword evidence="8" id="KW-0430">Lectin</keyword>
<evidence type="ECO:0000256" key="14">
    <source>
        <dbReference type="SAM" id="SignalP"/>
    </source>
</evidence>
<comment type="similarity">
    <text evidence="3">In the N-terminal section; belongs to the leguminous lectin family.</text>
</comment>
<evidence type="ECO:0000256" key="4">
    <source>
        <dbReference type="ARBA" id="ARBA00010217"/>
    </source>
</evidence>
<keyword evidence="6" id="KW-0812">Transmembrane</keyword>
<evidence type="ECO:0000313" key="16">
    <source>
        <dbReference type="EMBL" id="KAJ6777757.1"/>
    </source>
</evidence>
<dbReference type="InterPro" id="IPR013320">
    <property type="entry name" value="ConA-like_dom_sf"/>
</dbReference>
<dbReference type="EMBL" id="JAPFFM010000001">
    <property type="protein sequence ID" value="KAJ6777757.1"/>
    <property type="molecule type" value="Genomic_DNA"/>
</dbReference>
<evidence type="ECO:0000256" key="7">
    <source>
        <dbReference type="ARBA" id="ARBA00022729"/>
    </source>
</evidence>
<evidence type="ECO:0000256" key="10">
    <source>
        <dbReference type="ARBA" id="ARBA00022840"/>
    </source>
</evidence>
<evidence type="ECO:0000256" key="6">
    <source>
        <dbReference type="ARBA" id="ARBA00022692"/>
    </source>
</evidence>
<dbReference type="SUPFAM" id="SSF49899">
    <property type="entry name" value="Concanavalin A-like lectins/glucanases"/>
    <property type="match status" value="1"/>
</dbReference>
<feature type="domain" description="Legume lectin" evidence="15">
    <location>
        <begin position="29"/>
        <end position="278"/>
    </location>
</feature>
<keyword evidence="12" id="KW-0472">Membrane</keyword>
<organism evidence="16 17">
    <name type="scientific">Salix koriyanagi</name>
    <dbReference type="NCBI Taxonomy" id="2511006"/>
    <lineage>
        <taxon>Eukaryota</taxon>
        <taxon>Viridiplantae</taxon>
        <taxon>Streptophyta</taxon>
        <taxon>Embryophyta</taxon>
        <taxon>Tracheophyta</taxon>
        <taxon>Spermatophyta</taxon>
        <taxon>Magnoliopsida</taxon>
        <taxon>eudicotyledons</taxon>
        <taxon>Gunneridae</taxon>
        <taxon>Pentapetalae</taxon>
        <taxon>rosids</taxon>
        <taxon>fabids</taxon>
        <taxon>Malpighiales</taxon>
        <taxon>Salicaceae</taxon>
        <taxon>Saliceae</taxon>
        <taxon>Salix</taxon>
    </lineage>
</organism>
<keyword evidence="10" id="KW-0067">ATP-binding</keyword>
<comment type="caution">
    <text evidence="16">The sequence shown here is derived from an EMBL/GenBank/DDBJ whole genome shotgun (WGS) entry which is preliminary data.</text>
</comment>
<evidence type="ECO:0000256" key="8">
    <source>
        <dbReference type="ARBA" id="ARBA00022734"/>
    </source>
</evidence>
<evidence type="ECO:0000256" key="12">
    <source>
        <dbReference type="ARBA" id="ARBA00023136"/>
    </source>
</evidence>
<dbReference type="CDD" id="cd06899">
    <property type="entry name" value="lectin_legume_LecRK_Arcelin_ConA"/>
    <property type="match status" value="1"/>
</dbReference>
<dbReference type="Gene3D" id="2.60.120.200">
    <property type="match status" value="1"/>
</dbReference>
<reference evidence="16" key="1">
    <citation type="submission" date="2022-11" db="EMBL/GenBank/DDBJ databases">
        <authorList>
            <person name="Hyden B.L."/>
            <person name="Feng K."/>
            <person name="Yates T."/>
            <person name="Jawdy S."/>
            <person name="Smart L.B."/>
            <person name="Muchero W."/>
        </authorList>
    </citation>
    <scope>NUCLEOTIDE SEQUENCE</scope>
    <source>
        <tissue evidence="16">Shoot tip</tissue>
    </source>
</reference>
<evidence type="ECO:0000256" key="1">
    <source>
        <dbReference type="ARBA" id="ARBA00004251"/>
    </source>
</evidence>
<keyword evidence="7 14" id="KW-0732">Signal</keyword>
<evidence type="ECO:0000259" key="15">
    <source>
        <dbReference type="Pfam" id="PF00139"/>
    </source>
</evidence>
<dbReference type="GO" id="GO:0005886">
    <property type="term" value="C:plasma membrane"/>
    <property type="evidence" value="ECO:0007669"/>
    <property type="project" value="UniProtKB-SubCell"/>
</dbReference>
<evidence type="ECO:0000256" key="11">
    <source>
        <dbReference type="ARBA" id="ARBA00022989"/>
    </source>
</evidence>
<proteinExistence type="inferred from homology"/>
<dbReference type="PANTHER" id="PTHR27007">
    <property type="match status" value="1"/>
</dbReference>
<feature type="signal peptide" evidence="14">
    <location>
        <begin position="1"/>
        <end position="24"/>
    </location>
</feature>